<dbReference type="GO" id="GO:0003677">
    <property type="term" value="F:DNA binding"/>
    <property type="evidence" value="ECO:0007669"/>
    <property type="project" value="TreeGrafter"/>
</dbReference>
<evidence type="ECO:0000313" key="2">
    <source>
        <dbReference type="EMBL" id="MBY26999.1"/>
    </source>
</evidence>
<organism evidence="2">
    <name type="scientific">Schizaphis graminum</name>
    <name type="common">Green bug aphid</name>
    <dbReference type="NCBI Taxonomy" id="13262"/>
    <lineage>
        <taxon>Eukaryota</taxon>
        <taxon>Metazoa</taxon>
        <taxon>Ecdysozoa</taxon>
        <taxon>Arthropoda</taxon>
        <taxon>Hexapoda</taxon>
        <taxon>Insecta</taxon>
        <taxon>Pterygota</taxon>
        <taxon>Neoptera</taxon>
        <taxon>Paraneoptera</taxon>
        <taxon>Hemiptera</taxon>
        <taxon>Sternorrhyncha</taxon>
        <taxon>Aphidomorpha</taxon>
        <taxon>Aphidoidea</taxon>
        <taxon>Aphididae</taxon>
        <taxon>Aphidini</taxon>
        <taxon>Schizaphis</taxon>
    </lineage>
</organism>
<dbReference type="AlphaFoldDB" id="A0A2S2PC24"/>
<dbReference type="GO" id="GO:0005634">
    <property type="term" value="C:nucleus"/>
    <property type="evidence" value="ECO:0007669"/>
    <property type="project" value="TreeGrafter"/>
</dbReference>
<dbReference type="InterPro" id="IPR050863">
    <property type="entry name" value="CenT-Element_Derived"/>
</dbReference>
<feature type="domain" description="DDE-1" evidence="1">
    <location>
        <begin position="258"/>
        <end position="333"/>
    </location>
</feature>
<reference evidence="2" key="1">
    <citation type="submission" date="2018-04" db="EMBL/GenBank/DDBJ databases">
        <title>Transcriptome of Schizaphis graminum biotype I.</title>
        <authorList>
            <person name="Scully E.D."/>
            <person name="Geib S.M."/>
            <person name="Palmer N.A."/>
            <person name="Koch K."/>
            <person name="Bradshaw J."/>
            <person name="Heng-Moss T."/>
            <person name="Sarath G."/>
        </authorList>
    </citation>
    <scope>NUCLEOTIDE SEQUENCE</scope>
</reference>
<dbReference type="InterPro" id="IPR004875">
    <property type="entry name" value="DDE_SF_endonuclease_dom"/>
</dbReference>
<dbReference type="EMBL" id="GGMR01014380">
    <property type="protein sequence ID" value="MBY26999.1"/>
    <property type="molecule type" value="Transcribed_RNA"/>
</dbReference>
<name>A0A2S2PC24_SCHGA</name>
<accession>A0A2S2PC24</accession>
<gene>
    <name evidence="2" type="ORF">g.36003</name>
</gene>
<dbReference type="PANTHER" id="PTHR19303">
    <property type="entry name" value="TRANSPOSON"/>
    <property type="match status" value="1"/>
</dbReference>
<sequence>MPRNRVKVTNRGTTSESTMQKAALLCLDEQMSERSVAKQYNICHVSLNRYIKKFKLHRETGACLPVIGYRPHNKIFDDFQEKQFANYVQISADMYFGLNLKNIRKLAYEFAVKLDLTVPKSWKHNNEAGPDWITDFLKRNPSLSICLPKTNNISRAVHFNPTNVKHFMDKYESILLKYKLQAHDIYNLDEMRITFVQKTKKIVASQGNKHIRVRGKDNIVTMCLAINATGNLIPPMYIFSKATNNFNFLQGVEFLKVLKQFAKYVTPSVDKKVLILLDSHESHLYLPVIDFCKESGIVLLSFPPHYSHKLQPLNMSIYKPFNQFLNQYMSDWVENNPGKKLGSYIVPSVSTSALITAATPRNIIDGFSMSGIWPLNREAFTKDTFTPAVTADINNMVIDNFDEEPINYVTKEIKNNIIKELKNHIFITPHILSPARNSTHPFHHINDLQPSTSIISPEYIKPYLKPVLQDKKNDKQREDYNVYLYTRKIRNRECNKK</sequence>
<dbReference type="Pfam" id="PF03184">
    <property type="entry name" value="DDE_1"/>
    <property type="match status" value="1"/>
</dbReference>
<evidence type="ECO:0000259" key="1">
    <source>
        <dbReference type="Pfam" id="PF03184"/>
    </source>
</evidence>
<dbReference type="PANTHER" id="PTHR19303:SF71">
    <property type="entry name" value="ZINC FINGER PHD-TYPE DOMAIN-CONTAINING PROTEIN"/>
    <property type="match status" value="1"/>
</dbReference>
<proteinExistence type="predicted"/>
<protein>
    <recommendedName>
        <fullName evidence="1">DDE-1 domain-containing protein</fullName>
    </recommendedName>
</protein>